<sequence>MATCCKSVWGWCSGAGGENSPIVFGKLWQCDAGQNLGFSASW</sequence>
<name>A0A0E9SEH3_ANGAN</name>
<accession>A0A0E9SEH3</accession>
<dbReference type="AlphaFoldDB" id="A0A0E9SEH3"/>
<evidence type="ECO:0000313" key="1">
    <source>
        <dbReference type="EMBL" id="JAH39657.1"/>
    </source>
</evidence>
<reference evidence="1" key="1">
    <citation type="submission" date="2014-11" db="EMBL/GenBank/DDBJ databases">
        <authorList>
            <person name="Amaro Gonzalez C."/>
        </authorList>
    </citation>
    <scope>NUCLEOTIDE SEQUENCE</scope>
</reference>
<reference evidence="1" key="2">
    <citation type="journal article" date="2015" name="Fish Shellfish Immunol.">
        <title>Early steps in the European eel (Anguilla anguilla)-Vibrio vulnificus interaction in the gills: Role of the RtxA13 toxin.</title>
        <authorList>
            <person name="Callol A."/>
            <person name="Pajuelo D."/>
            <person name="Ebbesson L."/>
            <person name="Teles M."/>
            <person name="MacKenzie S."/>
            <person name="Amaro C."/>
        </authorList>
    </citation>
    <scope>NUCLEOTIDE SEQUENCE</scope>
</reference>
<proteinExistence type="predicted"/>
<dbReference type="EMBL" id="GBXM01068920">
    <property type="protein sequence ID" value="JAH39657.1"/>
    <property type="molecule type" value="Transcribed_RNA"/>
</dbReference>
<protein>
    <submittedName>
        <fullName evidence="1">Uncharacterized protein</fullName>
    </submittedName>
</protein>
<organism evidence="1">
    <name type="scientific">Anguilla anguilla</name>
    <name type="common">European freshwater eel</name>
    <name type="synonym">Muraena anguilla</name>
    <dbReference type="NCBI Taxonomy" id="7936"/>
    <lineage>
        <taxon>Eukaryota</taxon>
        <taxon>Metazoa</taxon>
        <taxon>Chordata</taxon>
        <taxon>Craniata</taxon>
        <taxon>Vertebrata</taxon>
        <taxon>Euteleostomi</taxon>
        <taxon>Actinopterygii</taxon>
        <taxon>Neopterygii</taxon>
        <taxon>Teleostei</taxon>
        <taxon>Anguilliformes</taxon>
        <taxon>Anguillidae</taxon>
        <taxon>Anguilla</taxon>
    </lineage>
</organism>